<dbReference type="Gene3D" id="2.60.200.10">
    <property type="match status" value="1"/>
</dbReference>
<proteinExistence type="predicted"/>
<reference evidence="4" key="1">
    <citation type="submission" date="2022-11" db="UniProtKB">
        <authorList>
            <consortium name="WormBaseParasite"/>
        </authorList>
    </citation>
    <scope>IDENTIFICATION</scope>
</reference>
<dbReference type="WBParaSite" id="PSAMB.scaffold1292size33328.g12273.t1">
    <property type="protein sequence ID" value="PSAMB.scaffold1292size33328.g12273.t1"/>
    <property type="gene ID" value="PSAMB.scaffold1292size33328.g12273"/>
</dbReference>
<feature type="compositionally biased region" description="Low complexity" evidence="1">
    <location>
        <begin position="473"/>
        <end position="497"/>
    </location>
</feature>
<feature type="region of interest" description="Disordered" evidence="1">
    <location>
        <begin position="470"/>
        <end position="512"/>
    </location>
</feature>
<organism evidence="3 4">
    <name type="scientific">Plectus sambesii</name>
    <dbReference type="NCBI Taxonomy" id="2011161"/>
    <lineage>
        <taxon>Eukaryota</taxon>
        <taxon>Metazoa</taxon>
        <taxon>Ecdysozoa</taxon>
        <taxon>Nematoda</taxon>
        <taxon>Chromadorea</taxon>
        <taxon>Plectida</taxon>
        <taxon>Plectina</taxon>
        <taxon>Plectoidea</taxon>
        <taxon>Plectidae</taxon>
        <taxon>Plectus</taxon>
    </lineage>
</organism>
<feature type="region of interest" description="Disordered" evidence="1">
    <location>
        <begin position="525"/>
        <end position="550"/>
    </location>
</feature>
<evidence type="ECO:0000259" key="2">
    <source>
        <dbReference type="PROSITE" id="PS51076"/>
    </source>
</evidence>
<sequence>MQHKCESVLYHNVYERSFFPATTHRRRRLLRRGVIFGAPLLSRSGQQPVHLCLKSRRPIVSIFDNRLSLSPRARTERGLIVTGRLAEDNRPLSPALSASATRMASTRSSQCYRQHGVSESRHISRSGIVHGPFSNAGQAGSPRDDMWFDVDRFQLDHLNEVLEKLEAGGIDDEIWGKIICMERSKRVAKAYLRKTTIIVDGGCEEFDGKTLGFNHFSNPFRDEQTEEMRTKIADGVIIKMDHHGNVKAMARGSSPVFVQGWRDSRYSCFSERVVQSQGKLINIGPTHKPTHKDEDRVVKIFDMRKFKSAVEREMAQPVAKAKELLMKTCIRLALVKDGGGNDPMKTPCWFMVVNLVALDMLKSKLPTVLNSAFLHTAISPTVQRHQRFHHASADDVNVMSRASNHAQQLVASPSASGDLLTNPHALTQIIAAAMKQVNYAPQPPPPAIHIPTPEQLAHIASTLALGSLRSSPRSAYGSMGSVSSSPSPSGRRGNGKSQNRKAASTLRDGGGRWDCMAQSIDALFEPNEDGDDFPDHLPPSTPTSHPVKNKNFTLRPKLTETLFHAPPTARKSTSNWSCQSITSDYDRDSNKDLYDSTGSWSSGSRGSSTNSNRVRSVVSERELRCRDGEEKGAEEEERVFAYLRSRRSHHFSRWLAIVRRTMRKLVGRPIKSVDAYLRHGGRLWRPETRRGRQLTLSSSLVTADQTAAFPRRRPVPTRANSPLPSPTAPLEKSIGIRYAMPRTGADDDDDALTASTHSHKVAPEARSSSPSVLSEAASESQTSDFQEEMRQIRRSSSAVPEQPRRNNKPLYGGDGDSLGYGSDLNFASVSSATRNRTLLKRNRPLMAQAKPAVVAANKRLNGMLEERYEHVTRIIIWD</sequence>
<evidence type="ECO:0000313" key="3">
    <source>
        <dbReference type="Proteomes" id="UP000887566"/>
    </source>
</evidence>
<feature type="compositionally biased region" description="Polar residues" evidence="1">
    <location>
        <begin position="694"/>
        <end position="705"/>
    </location>
</feature>
<evidence type="ECO:0000313" key="4">
    <source>
        <dbReference type="WBParaSite" id="PSAMB.scaffold1292size33328.g12273.t1"/>
    </source>
</evidence>
<keyword evidence="3" id="KW-1185">Reference proteome</keyword>
<feature type="region of interest" description="Disordered" evidence="1">
    <location>
        <begin position="595"/>
        <end position="614"/>
    </location>
</feature>
<dbReference type="PROSITE" id="PS51076">
    <property type="entry name" value="MH2"/>
    <property type="match status" value="1"/>
</dbReference>
<dbReference type="SUPFAM" id="SSF49879">
    <property type="entry name" value="SMAD/FHA domain"/>
    <property type="match status" value="1"/>
</dbReference>
<accession>A0A914UXD8</accession>
<protein>
    <submittedName>
        <fullName evidence="4">MH2 domain-containing protein</fullName>
    </submittedName>
</protein>
<evidence type="ECO:0000256" key="1">
    <source>
        <dbReference type="SAM" id="MobiDB-lite"/>
    </source>
</evidence>
<dbReference type="AlphaFoldDB" id="A0A914UXD8"/>
<dbReference type="PANTHER" id="PTHR22742">
    <property type="entry name" value="EXPANSION, ISOFORM A-RELATED"/>
    <property type="match status" value="1"/>
</dbReference>
<name>A0A914UXD8_9BILA</name>
<dbReference type="GO" id="GO:0009791">
    <property type="term" value="P:post-embryonic development"/>
    <property type="evidence" value="ECO:0007669"/>
    <property type="project" value="UniProtKB-ARBA"/>
</dbReference>
<dbReference type="Proteomes" id="UP000887566">
    <property type="component" value="Unplaced"/>
</dbReference>
<dbReference type="InterPro" id="IPR017855">
    <property type="entry name" value="SMAD-like_dom_sf"/>
</dbReference>
<dbReference type="GO" id="GO:0050793">
    <property type="term" value="P:regulation of developmental process"/>
    <property type="evidence" value="ECO:0007669"/>
    <property type="project" value="UniProtKB-ARBA"/>
</dbReference>
<feature type="domain" description="MH2" evidence="2">
    <location>
        <begin position="175"/>
        <end position="379"/>
    </location>
</feature>
<dbReference type="FunFam" id="2.60.200.10:FF:000006">
    <property type="entry name" value="Expansion, isoform A"/>
    <property type="match status" value="1"/>
</dbReference>
<dbReference type="InterPro" id="IPR008984">
    <property type="entry name" value="SMAD_FHA_dom_sf"/>
</dbReference>
<dbReference type="GO" id="GO:0051239">
    <property type="term" value="P:regulation of multicellular organismal process"/>
    <property type="evidence" value="ECO:0007669"/>
    <property type="project" value="UniProtKB-ARBA"/>
</dbReference>
<feature type="compositionally biased region" description="Low complexity" evidence="1">
    <location>
        <begin position="764"/>
        <end position="780"/>
    </location>
</feature>
<dbReference type="PANTHER" id="PTHR22742:SF2">
    <property type="entry name" value="EXPANSION, ISOFORM A-RELATED"/>
    <property type="match status" value="1"/>
</dbReference>
<dbReference type="SMART" id="SM00524">
    <property type="entry name" value="DWB"/>
    <property type="match status" value="1"/>
</dbReference>
<dbReference type="Pfam" id="PF03166">
    <property type="entry name" value="MH2"/>
    <property type="match status" value="1"/>
</dbReference>
<dbReference type="InterPro" id="IPR001132">
    <property type="entry name" value="SMAD_dom_Dwarfin-type"/>
</dbReference>
<dbReference type="GO" id="GO:0006355">
    <property type="term" value="P:regulation of DNA-templated transcription"/>
    <property type="evidence" value="ECO:0007669"/>
    <property type="project" value="InterPro"/>
</dbReference>
<feature type="region of interest" description="Disordered" evidence="1">
    <location>
        <begin position="688"/>
        <end position="816"/>
    </location>
</feature>
<feature type="compositionally biased region" description="Low complexity" evidence="1">
    <location>
        <begin position="596"/>
        <end position="614"/>
    </location>
</feature>